<dbReference type="Proteomes" id="UP000028511">
    <property type="component" value="Unassembled WGS sequence"/>
</dbReference>
<organism evidence="1">
    <name type="scientific">Xenorhabdus bovienii str. puntauvense</name>
    <dbReference type="NCBI Taxonomy" id="1398201"/>
    <lineage>
        <taxon>Bacteria</taxon>
        <taxon>Pseudomonadati</taxon>
        <taxon>Pseudomonadota</taxon>
        <taxon>Gammaproteobacteria</taxon>
        <taxon>Enterobacterales</taxon>
        <taxon>Morganellaceae</taxon>
        <taxon>Xenorhabdus</taxon>
    </lineage>
</organism>
<protein>
    <submittedName>
        <fullName evidence="1">Uncharacterized protein</fullName>
    </submittedName>
</protein>
<proteinExistence type="predicted"/>
<name>A0A077NJ16_XENBV</name>
<gene>
    <name evidence="1" type="ORF">XBP1_510003</name>
</gene>
<comment type="caution">
    <text evidence="1">The sequence shown here is derived from an EMBL/GenBank/DDBJ whole genome shotgun (WGS) entry which is preliminary data.</text>
</comment>
<dbReference type="HOGENOM" id="CLU_2866811_0_0_6"/>
<accession>A0A077NJ16</accession>
<dbReference type="AlphaFoldDB" id="A0A077NJ16"/>
<sequence>MNFSMFLIITYIVSEDMNEHWVYFLEAVACPQKTISLGAYTNKVKFLYLINYRSGINCNVDEYD</sequence>
<evidence type="ECO:0000313" key="1">
    <source>
        <dbReference type="EMBL" id="CDG98719.1"/>
    </source>
</evidence>
<reference evidence="1" key="1">
    <citation type="submission" date="2013-07" db="EMBL/GenBank/DDBJ databases">
        <title>Sub-species coevolution in mutualistic symbiosis.</title>
        <authorList>
            <person name="Murfin K."/>
            <person name="Klassen J."/>
            <person name="Lee M."/>
            <person name="Forst S."/>
            <person name="Stock P."/>
            <person name="Goodrich-Blair H."/>
        </authorList>
    </citation>
    <scope>NUCLEOTIDE SEQUENCE [LARGE SCALE GENOMIC DNA]</scope>
    <source>
        <strain evidence="1">Puntauvense</strain>
    </source>
</reference>
<dbReference type="EMBL" id="CBSW010000256">
    <property type="protein sequence ID" value="CDG98719.1"/>
    <property type="molecule type" value="Genomic_DNA"/>
</dbReference>